<feature type="signal peptide" evidence="4">
    <location>
        <begin position="1"/>
        <end position="21"/>
    </location>
</feature>
<feature type="region of interest" description="Disordered" evidence="2">
    <location>
        <begin position="77"/>
        <end position="142"/>
    </location>
</feature>
<organism evidence="6 7">
    <name type="scientific">Laodelphax striatellus</name>
    <name type="common">Small brown planthopper</name>
    <name type="synonym">Delphax striatella</name>
    <dbReference type="NCBI Taxonomy" id="195883"/>
    <lineage>
        <taxon>Eukaryota</taxon>
        <taxon>Metazoa</taxon>
        <taxon>Ecdysozoa</taxon>
        <taxon>Arthropoda</taxon>
        <taxon>Hexapoda</taxon>
        <taxon>Insecta</taxon>
        <taxon>Pterygota</taxon>
        <taxon>Neoptera</taxon>
        <taxon>Paraneoptera</taxon>
        <taxon>Hemiptera</taxon>
        <taxon>Auchenorrhyncha</taxon>
        <taxon>Fulgoroidea</taxon>
        <taxon>Delphacidae</taxon>
        <taxon>Criomorphinae</taxon>
        <taxon>Laodelphax</taxon>
    </lineage>
</organism>
<keyword evidence="3" id="KW-1133">Transmembrane helix</keyword>
<comment type="caution">
    <text evidence="6">The sequence shown here is derived from an EMBL/GenBank/DDBJ whole genome shotgun (WGS) entry which is preliminary data.</text>
</comment>
<keyword evidence="7" id="KW-1185">Reference proteome</keyword>
<proteinExistence type="predicted"/>
<feature type="chain" id="PRO_5019854122" description="TNFR-Cys domain-containing protein" evidence="4">
    <location>
        <begin position="22"/>
        <end position="348"/>
    </location>
</feature>
<evidence type="ECO:0000256" key="4">
    <source>
        <dbReference type="SAM" id="SignalP"/>
    </source>
</evidence>
<gene>
    <name evidence="6" type="ORF">LSTR_LSTR009559</name>
</gene>
<evidence type="ECO:0000313" key="6">
    <source>
        <dbReference type="EMBL" id="RZF36463.1"/>
    </source>
</evidence>
<dbReference type="EMBL" id="QKKF02026398">
    <property type="protein sequence ID" value="RZF36463.1"/>
    <property type="molecule type" value="Genomic_DNA"/>
</dbReference>
<name>A0A482WSJ0_LAOST</name>
<feature type="region of interest" description="Disordered" evidence="2">
    <location>
        <begin position="180"/>
        <end position="199"/>
    </location>
</feature>
<feature type="transmembrane region" description="Helical" evidence="3">
    <location>
        <begin position="253"/>
        <end position="278"/>
    </location>
</feature>
<accession>A0A482WSJ0</accession>
<dbReference type="Gene3D" id="2.10.50.10">
    <property type="entry name" value="Tumor Necrosis Factor Receptor, subunit A, domain 2"/>
    <property type="match status" value="1"/>
</dbReference>
<evidence type="ECO:0000256" key="2">
    <source>
        <dbReference type="SAM" id="MobiDB-lite"/>
    </source>
</evidence>
<keyword evidence="3" id="KW-0472">Membrane</keyword>
<keyword evidence="4" id="KW-0732">Signal</keyword>
<evidence type="ECO:0000256" key="1">
    <source>
        <dbReference type="PROSITE-ProRule" id="PRU00206"/>
    </source>
</evidence>
<keyword evidence="3" id="KW-0812">Transmembrane</keyword>
<evidence type="ECO:0000256" key="3">
    <source>
        <dbReference type="SAM" id="Phobius"/>
    </source>
</evidence>
<dbReference type="InParanoid" id="A0A482WSJ0"/>
<sequence>MGSSAFKWGLVVVVVIAPVCAAASLCQFGKEYWSEEEGACVKCSRCEQPDARVVLRPCQVHRDTVCGPLSSLPIDWPWAKHRTPPPPQTVTTEHHHSRPRSHAHQHAHQQHDKHRNRNEFNDPDQQHRPPLPPHHHKGGDEWPLADVDEWEHWLQKRLQHKKEDLLKRLLLEQQHNTLAHTFDDDDRPSNEEDESTTHRHHISRLDVQIFEKLVNEERQRQRQEREDDEMAVTRRRLDAAQPFSAAETLVWDWQAVALIAAVAACLLFFMFAAIYSLLHVRQWRRLKDDLHLDVEDLAVRVSLMNNGGLNSPATEGGNTNHYLEQLLAVKKEGENMSNVYVEKQPKAS</sequence>
<dbReference type="PROSITE" id="PS50050">
    <property type="entry name" value="TNFR_NGFR_2"/>
    <property type="match status" value="1"/>
</dbReference>
<dbReference type="SMR" id="A0A482WSJ0"/>
<dbReference type="Proteomes" id="UP000291343">
    <property type="component" value="Unassembled WGS sequence"/>
</dbReference>
<reference evidence="6 7" key="1">
    <citation type="journal article" date="2017" name="Gigascience">
        <title>Genome sequence of the small brown planthopper, Laodelphax striatellus.</title>
        <authorList>
            <person name="Zhu J."/>
            <person name="Jiang F."/>
            <person name="Wang X."/>
            <person name="Yang P."/>
            <person name="Bao Y."/>
            <person name="Zhao W."/>
            <person name="Wang W."/>
            <person name="Lu H."/>
            <person name="Wang Q."/>
            <person name="Cui N."/>
            <person name="Li J."/>
            <person name="Chen X."/>
            <person name="Luo L."/>
            <person name="Yu J."/>
            <person name="Kang L."/>
            <person name="Cui F."/>
        </authorList>
    </citation>
    <scope>NUCLEOTIDE SEQUENCE [LARGE SCALE GENOMIC DNA]</scope>
    <source>
        <strain evidence="6">Lst14</strain>
    </source>
</reference>
<feature type="repeat" description="TNFR-Cys" evidence="1">
    <location>
        <begin position="25"/>
        <end position="66"/>
    </location>
</feature>
<protein>
    <recommendedName>
        <fullName evidence="5">TNFR-Cys domain-containing protein</fullName>
    </recommendedName>
</protein>
<dbReference type="STRING" id="195883.A0A482WSJ0"/>
<feature type="compositionally biased region" description="Basic and acidic residues" evidence="2">
    <location>
        <begin position="117"/>
        <end position="127"/>
    </location>
</feature>
<comment type="caution">
    <text evidence="1">Lacks conserved residue(s) required for the propagation of feature annotation.</text>
</comment>
<feature type="compositionally biased region" description="Basic residues" evidence="2">
    <location>
        <begin position="95"/>
        <end position="116"/>
    </location>
</feature>
<dbReference type="InterPro" id="IPR001368">
    <property type="entry name" value="TNFR/NGFR_Cys_rich_reg"/>
</dbReference>
<dbReference type="PROSITE" id="PS00652">
    <property type="entry name" value="TNFR_NGFR_1"/>
    <property type="match status" value="1"/>
</dbReference>
<feature type="compositionally biased region" description="Acidic residues" evidence="2">
    <location>
        <begin position="183"/>
        <end position="194"/>
    </location>
</feature>
<feature type="domain" description="TNFR-Cys" evidence="5">
    <location>
        <begin position="25"/>
        <end position="66"/>
    </location>
</feature>
<dbReference type="OrthoDB" id="6126731at2759"/>
<evidence type="ECO:0000313" key="7">
    <source>
        <dbReference type="Proteomes" id="UP000291343"/>
    </source>
</evidence>
<evidence type="ECO:0000259" key="5">
    <source>
        <dbReference type="PROSITE" id="PS50050"/>
    </source>
</evidence>
<dbReference type="AlphaFoldDB" id="A0A482WSJ0"/>